<name>A0A4S8K6L7_MUSBA</name>
<evidence type="ECO:0000313" key="1">
    <source>
        <dbReference type="EMBL" id="THU70554.1"/>
    </source>
</evidence>
<dbReference type="Proteomes" id="UP000317650">
    <property type="component" value="Chromosome 8"/>
</dbReference>
<comment type="caution">
    <text evidence="1">The sequence shown here is derived from an EMBL/GenBank/DDBJ whole genome shotgun (WGS) entry which is preliminary data.</text>
</comment>
<evidence type="ECO:0000313" key="2">
    <source>
        <dbReference type="Proteomes" id="UP000317650"/>
    </source>
</evidence>
<protein>
    <submittedName>
        <fullName evidence="1">Uncharacterized protein</fullName>
    </submittedName>
</protein>
<reference evidence="1 2" key="1">
    <citation type="journal article" date="2019" name="Nat. Plants">
        <title>Genome sequencing of Musa balbisiana reveals subgenome evolution and function divergence in polyploid bananas.</title>
        <authorList>
            <person name="Yao X."/>
        </authorList>
    </citation>
    <scope>NUCLEOTIDE SEQUENCE [LARGE SCALE GENOMIC DNA]</scope>
    <source>
        <strain evidence="2">cv. DH-PKW</strain>
        <tissue evidence="1">Leaves</tissue>
    </source>
</reference>
<organism evidence="1 2">
    <name type="scientific">Musa balbisiana</name>
    <name type="common">Banana</name>
    <dbReference type="NCBI Taxonomy" id="52838"/>
    <lineage>
        <taxon>Eukaryota</taxon>
        <taxon>Viridiplantae</taxon>
        <taxon>Streptophyta</taxon>
        <taxon>Embryophyta</taxon>
        <taxon>Tracheophyta</taxon>
        <taxon>Spermatophyta</taxon>
        <taxon>Magnoliopsida</taxon>
        <taxon>Liliopsida</taxon>
        <taxon>Zingiberales</taxon>
        <taxon>Musaceae</taxon>
        <taxon>Musa</taxon>
    </lineage>
</organism>
<accession>A0A4S8K6L7</accession>
<sequence>MMKKKQCAWVCTPTTKAFHDVYKSHQLQGSDELQMESRKLKRVAVFSFLMLVLFSPEKADDPYMITKGLLLSQRYGTVRVPIICRTDTYHLYRAKPNIPSTHIAHYGQRSIYSNKVPQAIAYGDRNPMSSSAGRRKTLASPFMSSPRRSDDPSALSTSIDAPLRDNVTMFSSSIDSFISFLTEFYVLGSSMMINLKACFSRHSQWPPESFRLAGLESLCCSTLPWMSEIDTQIYSDLLILAFSFVVMSLLGASKSNLFAVLGEMFWFVSMMTNSRLVSQNIRSSRLRAFALPGLRACAA</sequence>
<dbReference type="EMBL" id="PYDT01000002">
    <property type="protein sequence ID" value="THU70554.1"/>
    <property type="molecule type" value="Genomic_DNA"/>
</dbReference>
<gene>
    <name evidence="1" type="ORF">C4D60_Mb08t26220</name>
</gene>
<proteinExistence type="predicted"/>
<keyword evidence="2" id="KW-1185">Reference proteome</keyword>
<dbReference type="AlphaFoldDB" id="A0A4S8K6L7"/>